<keyword evidence="2" id="KW-1185">Reference proteome</keyword>
<gene>
    <name evidence="1" type="ORF">ACFOD3_05785</name>
</gene>
<dbReference type="SUPFAM" id="SSF51338">
    <property type="entry name" value="Composite domain of metallo-dependent hydrolases"/>
    <property type="match status" value="1"/>
</dbReference>
<organism evidence="1 2">
    <name type="scientific">Falsiroseomonas tokyonensis</name>
    <dbReference type="NCBI Taxonomy" id="430521"/>
    <lineage>
        <taxon>Bacteria</taxon>
        <taxon>Pseudomonadati</taxon>
        <taxon>Pseudomonadota</taxon>
        <taxon>Alphaproteobacteria</taxon>
        <taxon>Acetobacterales</taxon>
        <taxon>Roseomonadaceae</taxon>
        <taxon>Falsiroseomonas</taxon>
    </lineage>
</organism>
<evidence type="ECO:0000313" key="2">
    <source>
        <dbReference type="Proteomes" id="UP001595420"/>
    </source>
</evidence>
<proteinExistence type="predicted"/>
<sequence length="42" mass="4403">MTDAAPQTILHNAAITTMDPAQPAPGAVAITDGRFFRHRIGA</sequence>
<dbReference type="InterPro" id="IPR011059">
    <property type="entry name" value="Metal-dep_hydrolase_composite"/>
</dbReference>
<dbReference type="Proteomes" id="UP001595420">
    <property type="component" value="Unassembled WGS sequence"/>
</dbReference>
<accession>A0ABV7BRQ8</accession>
<dbReference type="Gene3D" id="2.30.40.10">
    <property type="entry name" value="Urease, subunit C, domain 1"/>
    <property type="match status" value="1"/>
</dbReference>
<dbReference type="EMBL" id="JBHRSB010000001">
    <property type="protein sequence ID" value="MFC2999394.1"/>
    <property type="molecule type" value="Genomic_DNA"/>
</dbReference>
<name>A0ABV7BRQ8_9PROT</name>
<comment type="caution">
    <text evidence="1">The sequence shown here is derived from an EMBL/GenBank/DDBJ whole genome shotgun (WGS) entry which is preliminary data.</text>
</comment>
<dbReference type="RefSeq" id="WP_281419412.1">
    <property type="nucleotide sequence ID" value="NZ_JAFNJS010000001.1"/>
</dbReference>
<reference evidence="2" key="1">
    <citation type="journal article" date="2019" name="Int. J. Syst. Evol. Microbiol.">
        <title>The Global Catalogue of Microorganisms (GCM) 10K type strain sequencing project: providing services to taxonomists for standard genome sequencing and annotation.</title>
        <authorList>
            <consortium name="The Broad Institute Genomics Platform"/>
            <consortium name="The Broad Institute Genome Sequencing Center for Infectious Disease"/>
            <person name="Wu L."/>
            <person name="Ma J."/>
        </authorList>
    </citation>
    <scope>NUCLEOTIDE SEQUENCE [LARGE SCALE GENOMIC DNA]</scope>
    <source>
        <strain evidence="2">CGMCC 1.16855</strain>
    </source>
</reference>
<evidence type="ECO:0000313" key="1">
    <source>
        <dbReference type="EMBL" id="MFC2999394.1"/>
    </source>
</evidence>
<protein>
    <submittedName>
        <fullName evidence="1">Uncharacterized protein</fullName>
    </submittedName>
</protein>